<organism evidence="1 2">
    <name type="scientific">Sphingomonas gilva</name>
    <dbReference type="NCBI Taxonomy" id="2305907"/>
    <lineage>
        <taxon>Bacteria</taxon>
        <taxon>Pseudomonadati</taxon>
        <taxon>Pseudomonadota</taxon>
        <taxon>Alphaproteobacteria</taxon>
        <taxon>Sphingomonadales</taxon>
        <taxon>Sphingomonadaceae</taxon>
        <taxon>Sphingomonas</taxon>
    </lineage>
</organism>
<accession>A0A396S6S2</accession>
<reference evidence="1 2" key="1">
    <citation type="submission" date="2018-08" db="EMBL/GenBank/DDBJ databases">
        <title>The multiple taxonomic identification of Sphingomonas gilva.</title>
        <authorList>
            <person name="Zhu D."/>
            <person name="Zheng S."/>
        </authorList>
    </citation>
    <scope>NUCLEOTIDE SEQUENCE [LARGE SCALE GENOMIC DNA]</scope>
    <source>
        <strain evidence="1 2">ZDH117</strain>
    </source>
</reference>
<name>A0A396S6S2_9SPHN</name>
<dbReference type="RefSeq" id="WP_118862633.1">
    <property type="nucleotide sequence ID" value="NZ_QWLV01000001.1"/>
</dbReference>
<dbReference type="EMBL" id="QWLV01000001">
    <property type="protein sequence ID" value="RHW19125.1"/>
    <property type="molecule type" value="Genomic_DNA"/>
</dbReference>
<protein>
    <recommendedName>
        <fullName evidence="3">Mobilization protein</fullName>
    </recommendedName>
</protein>
<dbReference type="OrthoDB" id="7573169at2"/>
<evidence type="ECO:0000313" key="2">
    <source>
        <dbReference type="Proteomes" id="UP000266693"/>
    </source>
</evidence>
<evidence type="ECO:0000313" key="1">
    <source>
        <dbReference type="EMBL" id="RHW19125.1"/>
    </source>
</evidence>
<dbReference type="Proteomes" id="UP000266693">
    <property type="component" value="Unassembled WGS sequence"/>
</dbReference>
<gene>
    <name evidence="1" type="ORF">D1610_03140</name>
</gene>
<dbReference type="AlphaFoldDB" id="A0A396S6S2"/>
<proteinExistence type="predicted"/>
<comment type="caution">
    <text evidence="1">The sequence shown here is derived from an EMBL/GenBank/DDBJ whole genome shotgun (WGS) entry which is preliminary data.</text>
</comment>
<keyword evidence="2" id="KW-1185">Reference proteome</keyword>
<evidence type="ECO:0008006" key="3">
    <source>
        <dbReference type="Google" id="ProtNLM"/>
    </source>
</evidence>
<sequence>MQTERVTILMTPAKKAELAARAAAQHMSIGQYIRRKVDDDDDLTPDQEAELALLVREVNAAIPKMAESLDQMIKTVRSTREGIESTLRQLGNAE</sequence>